<evidence type="ECO:0000256" key="3">
    <source>
        <dbReference type="ARBA" id="ARBA00022833"/>
    </source>
</evidence>
<dbReference type="InterPro" id="IPR018289">
    <property type="entry name" value="MULE_transposase_dom"/>
</dbReference>
<feature type="region of interest" description="Disordered" evidence="5">
    <location>
        <begin position="417"/>
        <end position="440"/>
    </location>
</feature>
<dbReference type="GO" id="GO:0008270">
    <property type="term" value="F:zinc ion binding"/>
    <property type="evidence" value="ECO:0007669"/>
    <property type="project" value="UniProtKB-KW"/>
</dbReference>
<evidence type="ECO:0000313" key="8">
    <source>
        <dbReference type="Proteomes" id="UP000436088"/>
    </source>
</evidence>
<organism evidence="7 8">
    <name type="scientific">Hibiscus syriacus</name>
    <name type="common">Rose of Sharon</name>
    <dbReference type="NCBI Taxonomy" id="106335"/>
    <lineage>
        <taxon>Eukaryota</taxon>
        <taxon>Viridiplantae</taxon>
        <taxon>Streptophyta</taxon>
        <taxon>Embryophyta</taxon>
        <taxon>Tracheophyta</taxon>
        <taxon>Spermatophyta</taxon>
        <taxon>Magnoliopsida</taxon>
        <taxon>eudicotyledons</taxon>
        <taxon>Gunneridae</taxon>
        <taxon>Pentapetalae</taxon>
        <taxon>rosids</taxon>
        <taxon>malvids</taxon>
        <taxon>Malvales</taxon>
        <taxon>Malvaceae</taxon>
        <taxon>Malvoideae</taxon>
        <taxon>Hibiscus</taxon>
    </lineage>
</organism>
<gene>
    <name evidence="7" type="ORF">F3Y22_tig00004355pilonHSYRG00014</name>
</gene>
<proteinExistence type="predicted"/>
<dbReference type="InterPro" id="IPR007527">
    <property type="entry name" value="Znf_SWIM"/>
</dbReference>
<evidence type="ECO:0000256" key="2">
    <source>
        <dbReference type="ARBA" id="ARBA00022771"/>
    </source>
</evidence>
<feature type="domain" description="SWIM-type" evidence="6">
    <location>
        <begin position="339"/>
        <end position="379"/>
    </location>
</feature>
<accession>A0A6A3CLH4</accession>
<protein>
    <recommendedName>
        <fullName evidence="6">SWIM-type domain-containing protein</fullName>
    </recommendedName>
</protein>
<keyword evidence="2 4" id="KW-0863">Zinc-finger</keyword>
<keyword evidence="8" id="KW-1185">Reference proteome</keyword>
<name>A0A6A3CLH4_HIBSY</name>
<comment type="caution">
    <text evidence="7">The sequence shown here is derived from an EMBL/GenBank/DDBJ whole genome shotgun (WGS) entry which is preliminary data.</text>
</comment>
<keyword evidence="3" id="KW-0862">Zinc</keyword>
<dbReference type="EMBL" id="VEPZ02000260">
    <property type="protein sequence ID" value="KAE8728452.1"/>
    <property type="molecule type" value="Genomic_DNA"/>
</dbReference>
<reference evidence="7" key="1">
    <citation type="submission" date="2019-09" db="EMBL/GenBank/DDBJ databases">
        <title>Draft genome information of white flower Hibiscus syriacus.</title>
        <authorList>
            <person name="Kim Y.-M."/>
        </authorList>
    </citation>
    <scope>NUCLEOTIDE SEQUENCE [LARGE SCALE GENOMIC DNA]</scope>
    <source>
        <strain evidence="7">YM2019G1</strain>
    </source>
</reference>
<evidence type="ECO:0000259" key="6">
    <source>
        <dbReference type="PROSITE" id="PS50966"/>
    </source>
</evidence>
<evidence type="ECO:0000256" key="1">
    <source>
        <dbReference type="ARBA" id="ARBA00022723"/>
    </source>
</evidence>
<dbReference type="Proteomes" id="UP000436088">
    <property type="component" value="Unassembled WGS sequence"/>
</dbReference>
<dbReference type="PROSITE" id="PS50966">
    <property type="entry name" value="ZF_SWIM"/>
    <property type="match status" value="1"/>
</dbReference>
<evidence type="ECO:0000256" key="4">
    <source>
        <dbReference type="PROSITE-ProRule" id="PRU00325"/>
    </source>
</evidence>
<sequence length="467" mass="52513">MNPTHTCGGAALTGGHQSTRSWVASIIKEKLKDFPDYKPKDIVNDIKQEYGLQLNYSQAWRAKEIAMEQLHGSHKDASSQLPSLYDRIMEINPGTLATFTTKEDSSFHRLFISFHASLSGFVQGCRPLLFLNSIPWNTKYQGMLLTATAADGDDGVFPVAFAVVDAETNDNWHWFLLQLKSAVSTSCPLTFIADRQKGLQESLSEIFKDSNLGYCLHYLSEELVRDLKGQFSGEVQRTVVEHIYSAASAPKPEDFHTSVESIKSISLEAYNWIMQNAYELPIKQMVDVMRGNIMELIYTRRAGSDHWLTRLTPSMEEKLEKESLEVHSFQVLLTTGSIFEVQGETTEVVEIDRWDCSCKGWQLTGLPCCHAIAVISCIGQSPYDYCSRYFTTESYRLTYAESIQPIPILNSPIQNESSQALVTPPTRRPPGRPTTKKVGPQEVMKSQLQCSRCKGLGHNRATCKELL</sequence>
<dbReference type="PANTHER" id="PTHR31973">
    <property type="entry name" value="POLYPROTEIN, PUTATIVE-RELATED"/>
    <property type="match status" value="1"/>
</dbReference>
<dbReference type="Pfam" id="PF04434">
    <property type="entry name" value="SWIM"/>
    <property type="match status" value="1"/>
</dbReference>
<dbReference type="PANTHER" id="PTHR31973:SF117">
    <property type="entry name" value="F10A16.15 PROTEIN"/>
    <property type="match status" value="1"/>
</dbReference>
<keyword evidence="1" id="KW-0479">Metal-binding</keyword>
<dbReference type="SMART" id="SM00575">
    <property type="entry name" value="ZnF_PMZ"/>
    <property type="match status" value="1"/>
</dbReference>
<dbReference type="InterPro" id="IPR006564">
    <property type="entry name" value="Znf_PMZ"/>
</dbReference>
<evidence type="ECO:0000313" key="7">
    <source>
        <dbReference type="EMBL" id="KAE8728452.1"/>
    </source>
</evidence>
<evidence type="ECO:0000256" key="5">
    <source>
        <dbReference type="SAM" id="MobiDB-lite"/>
    </source>
</evidence>
<dbReference type="AlphaFoldDB" id="A0A6A3CLH4"/>
<dbReference type="Pfam" id="PF10551">
    <property type="entry name" value="MULE"/>
    <property type="match status" value="1"/>
</dbReference>